<feature type="non-terminal residue" evidence="8">
    <location>
        <position position="118"/>
    </location>
</feature>
<evidence type="ECO:0000313" key="8">
    <source>
        <dbReference type="EMBL" id="RDX61295.1"/>
    </source>
</evidence>
<evidence type="ECO:0000256" key="6">
    <source>
        <dbReference type="SAM" id="Phobius"/>
    </source>
</evidence>
<protein>
    <submittedName>
        <fullName evidence="8">Metal tolerance protein 9</fullName>
    </submittedName>
</protein>
<comment type="subcellular location">
    <subcellularLocation>
        <location evidence="1">Membrane</location>
        <topology evidence="1">Multi-pass membrane protein</topology>
    </subcellularLocation>
</comment>
<evidence type="ECO:0000259" key="7">
    <source>
        <dbReference type="Pfam" id="PF01545"/>
    </source>
</evidence>
<sequence>KPHKVPEFYKQQERLLEGFNEIETITETGDFPGTLTQDEMEQLAKSERVAVNVSNICNLVLFVLKVHASVASRSLAVIAPTMDLLLDLLSGFILWFTAHAMRNPNKYHYPIGKKRMQP</sequence>
<dbReference type="AlphaFoldDB" id="A0A371E5H9"/>
<evidence type="ECO:0000313" key="9">
    <source>
        <dbReference type="Proteomes" id="UP000257109"/>
    </source>
</evidence>
<evidence type="ECO:0000256" key="5">
    <source>
        <dbReference type="ARBA" id="ARBA00023136"/>
    </source>
</evidence>
<feature type="transmembrane region" description="Helical" evidence="6">
    <location>
        <begin position="74"/>
        <end position="96"/>
    </location>
</feature>
<dbReference type="PANTHER" id="PTHR43840">
    <property type="entry name" value="MITOCHONDRIAL METAL TRANSPORTER 1-RELATED"/>
    <property type="match status" value="1"/>
</dbReference>
<dbReference type="SUPFAM" id="SSF161111">
    <property type="entry name" value="Cation efflux protein transmembrane domain-like"/>
    <property type="match status" value="1"/>
</dbReference>
<proteinExistence type="predicted"/>
<comment type="caution">
    <text evidence="8">The sequence shown here is derived from an EMBL/GenBank/DDBJ whole genome shotgun (WGS) entry which is preliminary data.</text>
</comment>
<evidence type="ECO:0000256" key="3">
    <source>
        <dbReference type="ARBA" id="ARBA00022692"/>
    </source>
</evidence>
<keyword evidence="5 6" id="KW-0472">Membrane</keyword>
<reference evidence="8" key="1">
    <citation type="submission" date="2018-05" db="EMBL/GenBank/DDBJ databases">
        <title>Draft genome of Mucuna pruriens seed.</title>
        <authorList>
            <person name="Nnadi N.E."/>
            <person name="Vos R."/>
            <person name="Hasami M.H."/>
            <person name="Devisetty U.K."/>
            <person name="Aguiy J.C."/>
        </authorList>
    </citation>
    <scope>NUCLEOTIDE SEQUENCE [LARGE SCALE GENOMIC DNA]</scope>
    <source>
        <tissue evidence="8">Seed</tissue>
    </source>
</reference>
<organism evidence="8 9">
    <name type="scientific">Mucuna pruriens</name>
    <name type="common">Velvet bean</name>
    <name type="synonym">Dolichos pruriens</name>
    <dbReference type="NCBI Taxonomy" id="157652"/>
    <lineage>
        <taxon>Eukaryota</taxon>
        <taxon>Viridiplantae</taxon>
        <taxon>Streptophyta</taxon>
        <taxon>Embryophyta</taxon>
        <taxon>Tracheophyta</taxon>
        <taxon>Spermatophyta</taxon>
        <taxon>Magnoliopsida</taxon>
        <taxon>eudicotyledons</taxon>
        <taxon>Gunneridae</taxon>
        <taxon>Pentapetalae</taxon>
        <taxon>rosids</taxon>
        <taxon>fabids</taxon>
        <taxon>Fabales</taxon>
        <taxon>Fabaceae</taxon>
        <taxon>Papilionoideae</taxon>
        <taxon>50 kb inversion clade</taxon>
        <taxon>NPAAA clade</taxon>
        <taxon>indigoferoid/millettioid clade</taxon>
        <taxon>Phaseoleae</taxon>
        <taxon>Mucuna</taxon>
    </lineage>
</organism>
<evidence type="ECO:0000256" key="2">
    <source>
        <dbReference type="ARBA" id="ARBA00022448"/>
    </source>
</evidence>
<dbReference type="PANTHER" id="PTHR43840:SF48">
    <property type="entry name" value="CATION DIFFUSION FACILITATOR FAMILY TRANSPORTER"/>
    <property type="match status" value="1"/>
</dbReference>
<dbReference type="Gene3D" id="1.20.1510.10">
    <property type="entry name" value="Cation efflux protein transmembrane domain"/>
    <property type="match status" value="1"/>
</dbReference>
<feature type="transmembrane region" description="Helical" evidence="6">
    <location>
        <begin position="49"/>
        <end position="68"/>
    </location>
</feature>
<gene>
    <name evidence="8" type="primary">MTP9</name>
    <name evidence="8" type="ORF">CR513_60487</name>
</gene>
<dbReference type="GO" id="GO:0008324">
    <property type="term" value="F:monoatomic cation transmembrane transporter activity"/>
    <property type="evidence" value="ECO:0007669"/>
    <property type="project" value="InterPro"/>
</dbReference>
<dbReference type="Proteomes" id="UP000257109">
    <property type="component" value="Unassembled WGS sequence"/>
</dbReference>
<dbReference type="Pfam" id="PF01545">
    <property type="entry name" value="Cation_efflux"/>
    <property type="match status" value="1"/>
</dbReference>
<name>A0A371E5H9_MUCPR</name>
<feature type="non-terminal residue" evidence="8">
    <location>
        <position position="1"/>
    </location>
</feature>
<dbReference type="OrthoDB" id="78296at2759"/>
<evidence type="ECO:0000256" key="1">
    <source>
        <dbReference type="ARBA" id="ARBA00004141"/>
    </source>
</evidence>
<keyword evidence="4 6" id="KW-1133">Transmembrane helix</keyword>
<dbReference type="InterPro" id="IPR027469">
    <property type="entry name" value="Cation_efflux_TMD_sf"/>
</dbReference>
<keyword evidence="9" id="KW-1185">Reference proteome</keyword>
<feature type="domain" description="Cation efflux protein transmembrane" evidence="7">
    <location>
        <begin position="53"/>
        <end position="118"/>
    </location>
</feature>
<dbReference type="EMBL" id="QJKJ01016223">
    <property type="protein sequence ID" value="RDX61295.1"/>
    <property type="molecule type" value="Genomic_DNA"/>
</dbReference>
<evidence type="ECO:0000256" key="4">
    <source>
        <dbReference type="ARBA" id="ARBA00022989"/>
    </source>
</evidence>
<dbReference type="InterPro" id="IPR050291">
    <property type="entry name" value="CDF_Transporter"/>
</dbReference>
<accession>A0A371E5H9</accession>
<dbReference type="InterPro" id="IPR058533">
    <property type="entry name" value="Cation_efflux_TM"/>
</dbReference>
<keyword evidence="3 6" id="KW-0812">Transmembrane</keyword>
<dbReference type="GO" id="GO:0016020">
    <property type="term" value="C:membrane"/>
    <property type="evidence" value="ECO:0007669"/>
    <property type="project" value="UniProtKB-SubCell"/>
</dbReference>
<keyword evidence="2" id="KW-0813">Transport</keyword>